<comment type="caution">
    <text evidence="2">The sequence shown here is derived from an EMBL/GenBank/DDBJ whole genome shotgun (WGS) entry which is preliminary data.</text>
</comment>
<keyword evidence="1" id="KW-0812">Transmembrane</keyword>
<protein>
    <recommendedName>
        <fullName evidence="4">MFS transporter</fullName>
    </recommendedName>
</protein>
<organism evidence="2 3">
    <name type="scientific">Rhodococcus aetherivorans</name>
    <dbReference type="NCBI Taxonomy" id="191292"/>
    <lineage>
        <taxon>Bacteria</taxon>
        <taxon>Bacillati</taxon>
        <taxon>Actinomycetota</taxon>
        <taxon>Actinomycetes</taxon>
        <taxon>Mycobacteriales</taxon>
        <taxon>Nocardiaceae</taxon>
        <taxon>Rhodococcus</taxon>
    </lineage>
</organism>
<proteinExistence type="predicted"/>
<keyword evidence="1" id="KW-0472">Membrane</keyword>
<evidence type="ECO:0000313" key="2">
    <source>
        <dbReference type="EMBL" id="GES37607.1"/>
    </source>
</evidence>
<sequence>MSPPLEPTSLVRTVFVPSAIFGIGQGAGAPVVALLARDLGAPVSVAGLIVASTYSVRIRRDR</sequence>
<reference evidence="2 3" key="1">
    <citation type="journal article" date="2018" name="Biodegradation">
        <title>1,4-Dioxane degradation characteristics of Rhodococcus aetherivorans JCM 14343.</title>
        <authorList>
            <person name="Inoue D."/>
            <person name="Tsunoda T."/>
            <person name="Yamamoto N."/>
            <person name="Ike M."/>
            <person name="Sei K."/>
        </authorList>
    </citation>
    <scope>NUCLEOTIDE SEQUENCE [LARGE SCALE GENOMIC DNA]</scope>
    <source>
        <strain evidence="2 3">JCM 14343</strain>
    </source>
</reference>
<evidence type="ECO:0008006" key="4">
    <source>
        <dbReference type="Google" id="ProtNLM"/>
    </source>
</evidence>
<name>A0ABQ0YM10_9NOCA</name>
<dbReference type="Proteomes" id="UP000325466">
    <property type="component" value="Unassembled WGS sequence"/>
</dbReference>
<evidence type="ECO:0000313" key="3">
    <source>
        <dbReference type="Proteomes" id="UP000325466"/>
    </source>
</evidence>
<gene>
    <name evidence="2" type="ORF">RAJCM14343_2862</name>
</gene>
<dbReference type="EMBL" id="BLAH01000086">
    <property type="protein sequence ID" value="GES37607.1"/>
    <property type="molecule type" value="Genomic_DNA"/>
</dbReference>
<keyword evidence="3" id="KW-1185">Reference proteome</keyword>
<feature type="transmembrane region" description="Helical" evidence="1">
    <location>
        <begin position="39"/>
        <end position="56"/>
    </location>
</feature>
<keyword evidence="1" id="KW-1133">Transmembrane helix</keyword>
<evidence type="ECO:0000256" key="1">
    <source>
        <dbReference type="SAM" id="Phobius"/>
    </source>
</evidence>
<accession>A0ABQ0YM10</accession>